<keyword evidence="3" id="KW-0560">Oxidoreductase</keyword>
<dbReference type="SUPFAM" id="SSF51679">
    <property type="entry name" value="Bacterial luciferase-like"/>
    <property type="match status" value="1"/>
</dbReference>
<dbReference type="InterPro" id="IPR036661">
    <property type="entry name" value="Luciferase-like_sf"/>
</dbReference>
<evidence type="ECO:0000256" key="2">
    <source>
        <dbReference type="ARBA" id="ARBA00022643"/>
    </source>
</evidence>
<comment type="caution">
    <text evidence="6">The sequence shown here is derived from an EMBL/GenBank/DDBJ whole genome shotgun (WGS) entry which is preliminary data.</text>
</comment>
<keyword evidence="7" id="KW-1185">Reference proteome</keyword>
<evidence type="ECO:0000313" key="6">
    <source>
        <dbReference type="EMBL" id="GAA3932643.1"/>
    </source>
</evidence>
<evidence type="ECO:0000256" key="3">
    <source>
        <dbReference type="ARBA" id="ARBA00023002"/>
    </source>
</evidence>
<evidence type="ECO:0000313" key="7">
    <source>
        <dbReference type="Proteomes" id="UP001501591"/>
    </source>
</evidence>
<dbReference type="EMBL" id="BAABCP010000001">
    <property type="protein sequence ID" value="GAA3932643.1"/>
    <property type="molecule type" value="Genomic_DNA"/>
</dbReference>
<accession>A0ABP7N087</accession>
<evidence type="ECO:0000256" key="4">
    <source>
        <dbReference type="ARBA" id="ARBA00023033"/>
    </source>
</evidence>
<keyword evidence="1" id="KW-0285">Flavoprotein</keyword>
<gene>
    <name evidence="6" type="ORF">GCM10022383_08940</name>
</gene>
<dbReference type="CDD" id="cd01094">
    <property type="entry name" value="Alkanesulfonate_monoxygenase"/>
    <property type="match status" value="1"/>
</dbReference>
<keyword evidence="2" id="KW-0288">FMN</keyword>
<dbReference type="PANTHER" id="PTHR42847:SF4">
    <property type="entry name" value="ALKANESULFONATE MONOOXYGENASE-RELATED"/>
    <property type="match status" value="1"/>
</dbReference>
<dbReference type="InterPro" id="IPR050172">
    <property type="entry name" value="SsuD_RutA_monooxygenase"/>
</dbReference>
<dbReference type="Gene3D" id="3.20.20.30">
    <property type="entry name" value="Luciferase-like domain"/>
    <property type="match status" value="1"/>
</dbReference>
<keyword evidence="4" id="KW-0503">Monooxygenase</keyword>
<organism evidence="6 7">
    <name type="scientific">Microbacterium soli</name>
    <dbReference type="NCBI Taxonomy" id="446075"/>
    <lineage>
        <taxon>Bacteria</taxon>
        <taxon>Bacillati</taxon>
        <taxon>Actinomycetota</taxon>
        <taxon>Actinomycetes</taxon>
        <taxon>Micrococcales</taxon>
        <taxon>Microbacteriaceae</taxon>
        <taxon>Microbacterium</taxon>
    </lineage>
</organism>
<dbReference type="InterPro" id="IPR011251">
    <property type="entry name" value="Luciferase-like_dom"/>
</dbReference>
<proteinExistence type="predicted"/>
<dbReference type="Proteomes" id="UP001501591">
    <property type="component" value="Unassembled WGS sequence"/>
</dbReference>
<feature type="domain" description="Luciferase-like" evidence="5">
    <location>
        <begin position="38"/>
        <end position="334"/>
    </location>
</feature>
<sequence>MAPSAVRMEDMPSHSASPAPVRFGYWTPIFGGWLRNIADEQTPVSFSHLAEIARTAEQGGFDVTLIPELSLNDIKGVQAPSLDAWSIAAGLAAVTERIELLAAVRPGFHNPFLTAKQAATIDEISGGRFTLNVVSAWWAEEAKQYGGLFSAHDDRYARTAEWVRVLRGLWSSTPFAFEGDYYRTEGTYLEPKPQRIPRIYAGGESEAGRTAITGFADAYLTHGGTVEEVGEKIADMRRRAAEAGRAPFEAFGMAAYAIVRDSEEEALAEVERITDVRTGAAYGSYQDFVSKSKLDVQVDLKEYSVSNRGLRPNLVGTPDQVAERILRFSEVGVETLLLQFSPHLPELQRFAEEVIPRVRRLESLRAAA</sequence>
<name>A0ABP7N087_9MICO</name>
<evidence type="ECO:0000256" key="1">
    <source>
        <dbReference type="ARBA" id="ARBA00022630"/>
    </source>
</evidence>
<reference evidence="7" key="1">
    <citation type="journal article" date="2019" name="Int. J. Syst. Evol. Microbiol.">
        <title>The Global Catalogue of Microorganisms (GCM) 10K type strain sequencing project: providing services to taxonomists for standard genome sequencing and annotation.</title>
        <authorList>
            <consortium name="The Broad Institute Genomics Platform"/>
            <consortium name="The Broad Institute Genome Sequencing Center for Infectious Disease"/>
            <person name="Wu L."/>
            <person name="Ma J."/>
        </authorList>
    </citation>
    <scope>NUCLEOTIDE SEQUENCE [LARGE SCALE GENOMIC DNA]</scope>
    <source>
        <strain evidence="7">JCM 17024</strain>
    </source>
</reference>
<dbReference type="Pfam" id="PF00296">
    <property type="entry name" value="Bac_luciferase"/>
    <property type="match status" value="1"/>
</dbReference>
<protein>
    <submittedName>
        <fullName evidence="6">LLM class flavin-dependent oxidoreductase</fullName>
    </submittedName>
</protein>
<dbReference type="PANTHER" id="PTHR42847">
    <property type="entry name" value="ALKANESULFONATE MONOOXYGENASE"/>
    <property type="match status" value="1"/>
</dbReference>
<evidence type="ECO:0000259" key="5">
    <source>
        <dbReference type="Pfam" id="PF00296"/>
    </source>
</evidence>